<dbReference type="SUPFAM" id="SSF54001">
    <property type="entry name" value="Cysteine proteinases"/>
    <property type="match status" value="1"/>
</dbReference>
<name>A0AAD8RFY2_LOLMU</name>
<dbReference type="Proteomes" id="UP001231189">
    <property type="component" value="Unassembled WGS sequence"/>
</dbReference>
<accession>A0AAD8RFY2</accession>
<dbReference type="InterPro" id="IPR038765">
    <property type="entry name" value="Papain-like_cys_pep_sf"/>
</dbReference>
<proteinExistence type="predicted"/>
<comment type="caution">
    <text evidence="2">The sequence shown here is derived from an EMBL/GenBank/DDBJ whole genome shotgun (WGS) entry which is preliminary data.</text>
</comment>
<protein>
    <recommendedName>
        <fullName evidence="1">Cathepsin propeptide inhibitor domain-containing protein</fullName>
    </recommendedName>
</protein>
<gene>
    <name evidence="2" type="ORF">QYE76_024939</name>
</gene>
<dbReference type="EMBL" id="JAUUTY010000006">
    <property type="protein sequence ID" value="KAK1619422.1"/>
    <property type="molecule type" value="Genomic_DNA"/>
</dbReference>
<dbReference type="SMART" id="SM00848">
    <property type="entry name" value="Inhibitor_I29"/>
    <property type="match status" value="1"/>
</dbReference>
<reference evidence="2" key="1">
    <citation type="submission" date="2023-07" db="EMBL/GenBank/DDBJ databases">
        <title>A chromosome-level genome assembly of Lolium multiflorum.</title>
        <authorList>
            <person name="Chen Y."/>
            <person name="Copetti D."/>
            <person name="Kolliker R."/>
            <person name="Studer B."/>
        </authorList>
    </citation>
    <scope>NUCLEOTIDE SEQUENCE</scope>
    <source>
        <strain evidence="2">02402/16</strain>
        <tissue evidence="2">Leaf</tissue>
    </source>
</reference>
<organism evidence="2 3">
    <name type="scientific">Lolium multiflorum</name>
    <name type="common">Italian ryegrass</name>
    <name type="synonym">Lolium perenne subsp. multiflorum</name>
    <dbReference type="NCBI Taxonomy" id="4521"/>
    <lineage>
        <taxon>Eukaryota</taxon>
        <taxon>Viridiplantae</taxon>
        <taxon>Streptophyta</taxon>
        <taxon>Embryophyta</taxon>
        <taxon>Tracheophyta</taxon>
        <taxon>Spermatophyta</taxon>
        <taxon>Magnoliopsida</taxon>
        <taxon>Liliopsida</taxon>
        <taxon>Poales</taxon>
        <taxon>Poaceae</taxon>
        <taxon>BOP clade</taxon>
        <taxon>Pooideae</taxon>
        <taxon>Poodae</taxon>
        <taxon>Poeae</taxon>
        <taxon>Poeae Chloroplast Group 2 (Poeae type)</taxon>
        <taxon>Loliodinae</taxon>
        <taxon>Loliinae</taxon>
        <taxon>Lolium</taxon>
    </lineage>
</organism>
<evidence type="ECO:0000313" key="3">
    <source>
        <dbReference type="Proteomes" id="UP001231189"/>
    </source>
</evidence>
<dbReference type="Pfam" id="PF08246">
    <property type="entry name" value="Inhibitor_I29"/>
    <property type="match status" value="1"/>
</dbReference>
<feature type="domain" description="Cathepsin propeptide inhibitor" evidence="1">
    <location>
        <begin position="102"/>
        <end position="159"/>
    </location>
</feature>
<evidence type="ECO:0000313" key="2">
    <source>
        <dbReference type="EMBL" id="KAK1619422.1"/>
    </source>
</evidence>
<keyword evidence="3" id="KW-1185">Reference proteome</keyword>
<dbReference type="Gene3D" id="1.10.287.2250">
    <property type="match status" value="1"/>
</dbReference>
<evidence type="ECO:0000259" key="1">
    <source>
        <dbReference type="SMART" id="SM00848"/>
    </source>
</evidence>
<dbReference type="AlphaFoldDB" id="A0AAD8RFY2"/>
<dbReference type="InterPro" id="IPR013201">
    <property type="entry name" value="Prot_inhib_I29"/>
</dbReference>
<sequence>MFRRAAGSLVARWFSPRAAPRTAPPARSLQPSSDRHHRIGEALLDAYICAAAASAGAVMMVVARNFMEGTGFGQSAAGKVTGSRNRKEVTVKYKKPDMEERFERWIYKNNKTYRDEKEKAMRFQRFKATVEWIESQPLDVQERYFPEITYFADFTEEERDCMLAYPHRLDRTECYETVNAVLAKQEKVEPDNRQATQVSA</sequence>